<keyword evidence="1" id="KW-0812">Transmembrane</keyword>
<sequence length="370" mass="41568">MKLLTLALGAILTCALGISGRLLADEFSLTQLAEMDPAETVTIITESLENTASELEGKTIEIDVQQSGVIRKPATARINNKLKLITSQEKCFVEHFINDLKRAMIFDGKKTSRCYFNQAGKLDEVAIFCKNPSVMLEFLPFIQVGRTSAFTYRGNEGGLENVDRFIERVLLAPPQARSIDWLNEEIDGKGQVLVQRTAKDHHSGTIIDGKAETNCYFGYVNNTLVFLGRDSVSQALIDDGESKRLQRSNIKHEVEYQSFSGYLLPSSWRHVVQLSILNMDESPRGKPTIVQDLSYKITQFKIHDTFPTEYLKPPVIATTKVVDNCTAKVERAIAQTIEENAGWRKWWPLAAGATCLLLAGTVWIWKRRRP</sequence>
<accession>A0A518GCE9</accession>
<protein>
    <submittedName>
        <fullName evidence="2">Uncharacterized protein</fullName>
    </submittedName>
</protein>
<dbReference type="RefSeq" id="WP_145082220.1">
    <property type="nucleotide sequence ID" value="NZ_CP036298.1"/>
</dbReference>
<dbReference type="EMBL" id="CP036298">
    <property type="protein sequence ID" value="QDV26230.1"/>
    <property type="molecule type" value="Genomic_DNA"/>
</dbReference>
<evidence type="ECO:0000313" key="3">
    <source>
        <dbReference type="Proteomes" id="UP000318017"/>
    </source>
</evidence>
<proteinExistence type="predicted"/>
<name>A0A518GCE9_9BACT</name>
<keyword evidence="3" id="KW-1185">Reference proteome</keyword>
<dbReference type="AlphaFoldDB" id="A0A518GCE9"/>
<keyword evidence="1" id="KW-1133">Transmembrane helix</keyword>
<evidence type="ECO:0000256" key="1">
    <source>
        <dbReference type="SAM" id="Phobius"/>
    </source>
</evidence>
<organism evidence="2 3">
    <name type="scientific">Aureliella helgolandensis</name>
    <dbReference type="NCBI Taxonomy" id="2527968"/>
    <lineage>
        <taxon>Bacteria</taxon>
        <taxon>Pseudomonadati</taxon>
        <taxon>Planctomycetota</taxon>
        <taxon>Planctomycetia</taxon>
        <taxon>Pirellulales</taxon>
        <taxon>Pirellulaceae</taxon>
        <taxon>Aureliella</taxon>
    </lineage>
</organism>
<dbReference type="KEGG" id="ahel:Q31a_46020"/>
<gene>
    <name evidence="2" type="ORF">Q31a_46020</name>
</gene>
<dbReference type="Proteomes" id="UP000318017">
    <property type="component" value="Chromosome"/>
</dbReference>
<keyword evidence="1" id="KW-0472">Membrane</keyword>
<feature type="transmembrane region" description="Helical" evidence="1">
    <location>
        <begin position="346"/>
        <end position="365"/>
    </location>
</feature>
<evidence type="ECO:0000313" key="2">
    <source>
        <dbReference type="EMBL" id="QDV26230.1"/>
    </source>
</evidence>
<reference evidence="2 3" key="1">
    <citation type="submission" date="2019-02" db="EMBL/GenBank/DDBJ databases">
        <title>Deep-cultivation of Planctomycetes and their phenomic and genomic characterization uncovers novel biology.</title>
        <authorList>
            <person name="Wiegand S."/>
            <person name="Jogler M."/>
            <person name="Boedeker C."/>
            <person name="Pinto D."/>
            <person name="Vollmers J."/>
            <person name="Rivas-Marin E."/>
            <person name="Kohn T."/>
            <person name="Peeters S.H."/>
            <person name="Heuer A."/>
            <person name="Rast P."/>
            <person name="Oberbeckmann S."/>
            <person name="Bunk B."/>
            <person name="Jeske O."/>
            <person name="Meyerdierks A."/>
            <person name="Storesund J.E."/>
            <person name="Kallscheuer N."/>
            <person name="Luecker S."/>
            <person name="Lage O.M."/>
            <person name="Pohl T."/>
            <person name="Merkel B.J."/>
            <person name="Hornburger P."/>
            <person name="Mueller R.-W."/>
            <person name="Bruemmer F."/>
            <person name="Labrenz M."/>
            <person name="Spormann A.M."/>
            <person name="Op den Camp H."/>
            <person name="Overmann J."/>
            <person name="Amann R."/>
            <person name="Jetten M.S.M."/>
            <person name="Mascher T."/>
            <person name="Medema M.H."/>
            <person name="Devos D.P."/>
            <person name="Kaster A.-K."/>
            <person name="Ovreas L."/>
            <person name="Rohde M."/>
            <person name="Galperin M.Y."/>
            <person name="Jogler C."/>
        </authorList>
    </citation>
    <scope>NUCLEOTIDE SEQUENCE [LARGE SCALE GENOMIC DNA]</scope>
    <source>
        <strain evidence="2 3">Q31a</strain>
    </source>
</reference>